<dbReference type="Proteomes" id="UP001196980">
    <property type="component" value="Unassembled WGS sequence"/>
</dbReference>
<keyword evidence="5" id="KW-1185">Reference proteome</keyword>
<evidence type="ECO:0000256" key="1">
    <source>
        <dbReference type="ARBA" id="ARBA00022500"/>
    </source>
</evidence>
<dbReference type="EC" id="3.5.1.44" evidence="3"/>
<dbReference type="InterPro" id="IPR038592">
    <property type="entry name" value="CheD-like_sf"/>
</dbReference>
<evidence type="ECO:0000313" key="4">
    <source>
        <dbReference type="EMBL" id="MBV6340695.1"/>
    </source>
</evidence>
<dbReference type="EMBL" id="JABXWD010000040">
    <property type="protein sequence ID" value="MBV6340695.1"/>
    <property type="molecule type" value="Genomic_DNA"/>
</dbReference>
<dbReference type="Pfam" id="PF03975">
    <property type="entry name" value="CheD"/>
    <property type="match status" value="1"/>
</dbReference>
<comment type="catalytic activity">
    <reaction evidence="3">
        <text>L-glutaminyl-[protein] + H2O = L-glutamyl-[protein] + NH4(+)</text>
        <dbReference type="Rhea" id="RHEA:16441"/>
        <dbReference type="Rhea" id="RHEA-COMP:10207"/>
        <dbReference type="Rhea" id="RHEA-COMP:10208"/>
        <dbReference type="ChEBI" id="CHEBI:15377"/>
        <dbReference type="ChEBI" id="CHEBI:28938"/>
        <dbReference type="ChEBI" id="CHEBI:29973"/>
        <dbReference type="ChEBI" id="CHEBI:30011"/>
        <dbReference type="EC" id="3.5.1.44"/>
    </reaction>
</comment>
<sequence>MESDKNIYDHFLYPGNIYVHREPCAITTILGSCVAVCLWDPVLHYGGMNHYLLPLWNGEGLPSPRYGNIAIDKLIEKMLSLGCNKKSLKAKIFGGAAMMQQSSGLLNVGERNIIVAEDVLAEEGISIVSSDLGGTLGRKIVFKTETGGVLLKKVKKTTE</sequence>
<organism evidence="4 5">
    <name type="scientific">Candidatus Magnetobacterium casense</name>
    <dbReference type="NCBI Taxonomy" id="1455061"/>
    <lineage>
        <taxon>Bacteria</taxon>
        <taxon>Pseudomonadati</taxon>
        <taxon>Nitrospirota</taxon>
        <taxon>Thermodesulfovibrionia</taxon>
        <taxon>Thermodesulfovibrionales</taxon>
        <taxon>Candidatus Magnetobacteriaceae</taxon>
        <taxon>Candidatus Magnetobacterium</taxon>
    </lineage>
</organism>
<name>A0ABS6RVP2_9BACT</name>
<comment type="function">
    <text evidence="3">Probably deamidates glutamine residues to glutamate on methyl-accepting chemotaxis receptors (MCPs), playing an important role in chemotaxis.</text>
</comment>
<keyword evidence="2 3" id="KW-0378">Hydrolase</keyword>
<dbReference type="SUPFAM" id="SSF64438">
    <property type="entry name" value="CNF1/YfiH-like putative cysteine hydrolases"/>
    <property type="match status" value="1"/>
</dbReference>
<proteinExistence type="inferred from homology"/>
<dbReference type="PANTHER" id="PTHR35147">
    <property type="entry name" value="CHEMORECEPTOR GLUTAMINE DEAMIDASE CHED-RELATED"/>
    <property type="match status" value="1"/>
</dbReference>
<dbReference type="HAMAP" id="MF_01440">
    <property type="entry name" value="CheD"/>
    <property type="match status" value="1"/>
</dbReference>
<comment type="similarity">
    <text evidence="3">Belongs to the CheD family.</text>
</comment>
<evidence type="ECO:0000256" key="2">
    <source>
        <dbReference type="ARBA" id="ARBA00022801"/>
    </source>
</evidence>
<evidence type="ECO:0000313" key="5">
    <source>
        <dbReference type="Proteomes" id="UP001196980"/>
    </source>
</evidence>
<protein>
    <recommendedName>
        <fullName evidence="3">Probable chemoreceptor glutamine deamidase CheD</fullName>
        <ecNumber evidence="3">3.5.1.44</ecNumber>
    </recommendedName>
</protein>
<comment type="caution">
    <text evidence="4">The sequence shown here is derived from an EMBL/GenBank/DDBJ whole genome shotgun (WGS) entry which is preliminary data.</text>
</comment>
<dbReference type="CDD" id="cd16352">
    <property type="entry name" value="CheD"/>
    <property type="match status" value="1"/>
</dbReference>
<evidence type="ECO:0000256" key="3">
    <source>
        <dbReference type="HAMAP-Rule" id="MF_01440"/>
    </source>
</evidence>
<dbReference type="Gene3D" id="3.30.1330.200">
    <property type="match status" value="1"/>
</dbReference>
<keyword evidence="1 3" id="KW-0145">Chemotaxis</keyword>
<dbReference type="InterPro" id="IPR005659">
    <property type="entry name" value="Chemorcpt_Glu_NH3ase_CheD"/>
</dbReference>
<gene>
    <name evidence="3" type="primary">cheD</name>
    <name evidence="4" type="ORF">HWQ67_03780</name>
</gene>
<dbReference type="PROSITE" id="PS51257">
    <property type="entry name" value="PROKAR_LIPOPROTEIN"/>
    <property type="match status" value="1"/>
</dbReference>
<dbReference type="PANTHER" id="PTHR35147:SF3">
    <property type="entry name" value="CHEMORECEPTOR GLUTAMINE DEAMIDASE CHED 1-RELATED"/>
    <property type="match status" value="1"/>
</dbReference>
<accession>A0ABS6RVP2</accession>
<dbReference type="InterPro" id="IPR011324">
    <property type="entry name" value="Cytotoxic_necrot_fac-like_cat"/>
</dbReference>
<reference evidence="4 5" key="1">
    <citation type="journal article" date="2020" name="J Geophys Res Biogeosci">
        <title>Magnetotaxis as an Adaptation to Enable Bacterial Shuttling of Microbial Sulfur and Sulfur Cycling Across Aquatic Oxic#Anoxic Interfaces.</title>
        <authorList>
            <person name="Li J."/>
            <person name="Liu P."/>
            <person name="Wang J."/>
            <person name="Roberts A.P."/>
            <person name="Pan Y."/>
        </authorList>
    </citation>
    <scope>NUCLEOTIDE SEQUENCE [LARGE SCALE GENOMIC DNA]</scope>
    <source>
        <strain evidence="4 5">MYR-1_YQ</strain>
    </source>
</reference>